<evidence type="ECO:0000313" key="3">
    <source>
        <dbReference type="Proteomes" id="UP000218785"/>
    </source>
</evidence>
<evidence type="ECO:0008006" key="4">
    <source>
        <dbReference type="Google" id="ProtNLM"/>
    </source>
</evidence>
<feature type="transmembrane region" description="Helical" evidence="1">
    <location>
        <begin position="20"/>
        <end position="38"/>
    </location>
</feature>
<organism evidence="2 3">
    <name type="scientific">Tolypothrix tenuis PCC 7101</name>
    <dbReference type="NCBI Taxonomy" id="231146"/>
    <lineage>
        <taxon>Bacteria</taxon>
        <taxon>Bacillati</taxon>
        <taxon>Cyanobacteriota</taxon>
        <taxon>Cyanophyceae</taxon>
        <taxon>Nostocales</taxon>
        <taxon>Tolypothrichaceae</taxon>
        <taxon>Tolypothrix</taxon>
    </lineage>
</organism>
<name>A0A1Z4N515_9CYAN</name>
<protein>
    <recommendedName>
        <fullName evidence="4">Cyanoexosortase A system-associated protein</fullName>
    </recommendedName>
</protein>
<dbReference type="KEGG" id="ttq:NIES37_47770"/>
<dbReference type="RefSeq" id="WP_096579925.1">
    <property type="nucleotide sequence ID" value="NZ_CAWNJS010000001.1"/>
</dbReference>
<evidence type="ECO:0000256" key="1">
    <source>
        <dbReference type="SAM" id="Phobius"/>
    </source>
</evidence>
<gene>
    <name evidence="2" type="ORF">NIES37_47770</name>
</gene>
<keyword evidence="3" id="KW-1185">Reference proteome</keyword>
<dbReference type="AlphaFoldDB" id="A0A1Z4N515"/>
<keyword evidence="1" id="KW-0812">Transmembrane</keyword>
<dbReference type="EMBL" id="AP018248">
    <property type="protein sequence ID" value="BAZ00781.1"/>
    <property type="molecule type" value="Genomic_DNA"/>
</dbReference>
<dbReference type="InterPro" id="IPR026411">
    <property type="entry name" value="Cyanosort_A_assoc"/>
</dbReference>
<keyword evidence="1" id="KW-1133">Transmembrane helix</keyword>
<reference evidence="2 3" key="1">
    <citation type="submission" date="2017-06" db="EMBL/GenBank/DDBJ databases">
        <title>Genome sequencing of cyanobaciteial culture collection at National Institute for Environmental Studies (NIES).</title>
        <authorList>
            <person name="Hirose Y."/>
            <person name="Shimura Y."/>
            <person name="Fujisawa T."/>
            <person name="Nakamura Y."/>
            <person name="Kawachi M."/>
        </authorList>
    </citation>
    <scope>NUCLEOTIDE SEQUENCE [LARGE SCALE GENOMIC DNA]</scope>
    <source>
        <strain evidence="2 3">NIES-37</strain>
    </source>
</reference>
<keyword evidence="1" id="KW-0472">Membrane</keyword>
<proteinExistence type="predicted"/>
<accession>A0A1Z4N515</accession>
<dbReference type="Proteomes" id="UP000218785">
    <property type="component" value="Chromosome"/>
</dbReference>
<sequence length="238" mass="27749">MTGLTKSKPKIKFQIEPRLGLLVVTSVSVFLTIAKLIFAPNTTIQKIQPFVFPETVVLDKNTIWKSQALTDIVVQQPKQYDAVISGRRYRYYYDSIPIDIEMRYVVGTLGNVEGMIYKNTDIKLPISKLFQTVSHQPGIGYYGLFTYKNKAYLSSCINPQGESTVNSEEFMRNRHLYNLSFHRFFSWLLGKESFFDRRCLWAHLSTPINGFNSHSAYQRLEKAWLNSYSWWSYHFPKP</sequence>
<dbReference type="NCBIfam" id="TIGR04153">
    <property type="entry name" value="cyanosortA_assc"/>
    <property type="match status" value="1"/>
</dbReference>
<evidence type="ECO:0000313" key="2">
    <source>
        <dbReference type="EMBL" id="BAZ00781.1"/>
    </source>
</evidence>